<comment type="caution">
    <text evidence="1">The sequence shown here is derived from an EMBL/GenBank/DDBJ whole genome shotgun (WGS) entry which is preliminary data.</text>
</comment>
<gene>
    <name evidence="1" type="ORF">CARN3_0234</name>
</gene>
<protein>
    <submittedName>
        <fullName evidence="1">Uncharacterized protein</fullName>
    </submittedName>
</protein>
<organism evidence="1">
    <name type="scientific">mine drainage metagenome</name>
    <dbReference type="NCBI Taxonomy" id="410659"/>
    <lineage>
        <taxon>unclassified sequences</taxon>
        <taxon>metagenomes</taxon>
        <taxon>ecological metagenomes</taxon>
    </lineage>
</organism>
<name>E6PWL7_9ZZZZ</name>
<sequence length="37" mass="4496">MQLRPEIRFDHSWNQKANDQGRRQSQFTAASDLIFRF</sequence>
<dbReference type="EMBL" id="CABN01000001">
    <property type="protein sequence ID" value="CBH99325.1"/>
    <property type="molecule type" value="Genomic_DNA"/>
</dbReference>
<evidence type="ECO:0000313" key="1">
    <source>
        <dbReference type="EMBL" id="CBH99325.1"/>
    </source>
</evidence>
<accession>E6PWL7</accession>
<reference evidence="1" key="1">
    <citation type="submission" date="2009-10" db="EMBL/GenBank/DDBJ databases">
        <title>Diversity of trophic interactions inside an arsenic-rich microbial ecosystem.</title>
        <authorList>
            <person name="Bertin P.N."/>
            <person name="Heinrich-Salmeron A."/>
            <person name="Pelletier E."/>
            <person name="Goulhen-Chollet F."/>
            <person name="Arsene-Ploetze F."/>
            <person name="Gallien S."/>
            <person name="Calteau A."/>
            <person name="Vallenet D."/>
            <person name="Casiot C."/>
            <person name="Chane-Woon-Ming B."/>
            <person name="Giloteaux L."/>
            <person name="Barakat M."/>
            <person name="Bonnefoy V."/>
            <person name="Bruneel O."/>
            <person name="Chandler M."/>
            <person name="Cleiss J."/>
            <person name="Duran R."/>
            <person name="Elbaz-Poulichet F."/>
            <person name="Fonknechten N."/>
            <person name="Lauga B."/>
            <person name="Mornico D."/>
            <person name="Ortet P."/>
            <person name="Schaeffer C."/>
            <person name="Siguier P."/>
            <person name="Alexander Thil Smith A."/>
            <person name="Van Dorsselaer A."/>
            <person name="Weissenbach J."/>
            <person name="Medigue C."/>
            <person name="Le Paslier D."/>
        </authorList>
    </citation>
    <scope>NUCLEOTIDE SEQUENCE</scope>
</reference>
<dbReference type="AlphaFoldDB" id="E6PWL7"/>
<proteinExistence type="predicted"/>